<accession>K2QSU6</accession>
<dbReference type="eggNOG" id="ENOG50318KS">
    <property type="taxonomic scope" value="Bacteria"/>
</dbReference>
<evidence type="ECO:0000313" key="2">
    <source>
        <dbReference type="Proteomes" id="UP000007123"/>
    </source>
</evidence>
<protein>
    <submittedName>
        <fullName evidence="1">Uncharacterized protein</fullName>
    </submittedName>
</protein>
<comment type="caution">
    <text evidence="1">The sequence shown here is derived from an EMBL/GenBank/DDBJ whole genome shotgun (WGS) entry which is preliminary data.</text>
</comment>
<dbReference type="Proteomes" id="UP000007123">
    <property type="component" value="Unassembled WGS sequence"/>
</dbReference>
<sequence length="103" mass="11962">MGMSTDNISLDFLATQSRLQIEELRQVRKDMADMMRLLNATYDLTRRVERRETELRDDVELMIKMEIGGSLANMQSRLDESLSRIEASVHDVTQRVETLEGRT</sequence>
<evidence type="ECO:0000313" key="1">
    <source>
        <dbReference type="EMBL" id="EKF58167.1"/>
    </source>
</evidence>
<organism evidence="1 2">
    <name type="scientific">Agrobacterium albertimagni AOL15</name>
    <dbReference type="NCBI Taxonomy" id="1156935"/>
    <lineage>
        <taxon>Bacteria</taxon>
        <taxon>Pseudomonadati</taxon>
        <taxon>Pseudomonadota</taxon>
        <taxon>Alphaproteobacteria</taxon>
        <taxon>Hyphomicrobiales</taxon>
        <taxon>Rhizobiaceae</taxon>
        <taxon>Rhizobium/Agrobacterium group</taxon>
        <taxon>Agrobacterium</taxon>
    </lineage>
</organism>
<gene>
    <name evidence="1" type="ORF">QWE_16233</name>
</gene>
<reference evidence="1 2" key="1">
    <citation type="journal article" date="2012" name="J. Bacteriol.">
        <title>Draft Genome Sequence of Agrobacterium albertimagni Strain AOL15.</title>
        <authorList>
            <person name="Trimble W.L."/>
            <person name="Phung le T."/>
            <person name="Meyer F."/>
            <person name="Gilbert J.A."/>
            <person name="Silver S."/>
        </authorList>
    </citation>
    <scope>NUCLEOTIDE SEQUENCE [LARGE SCALE GENOMIC DNA]</scope>
    <source>
        <strain evidence="1 2">AOL15</strain>
    </source>
</reference>
<proteinExistence type="predicted"/>
<dbReference type="EMBL" id="ALJF01000013">
    <property type="protein sequence ID" value="EKF58167.1"/>
    <property type="molecule type" value="Genomic_DNA"/>
</dbReference>
<dbReference type="AlphaFoldDB" id="K2QSU6"/>
<dbReference type="STRING" id="1156935.QWE_16233"/>
<name>K2QSU6_9HYPH</name>
<keyword evidence="2" id="KW-1185">Reference proteome</keyword>
<dbReference type="PATRIC" id="fig|1156935.5.peg.3299"/>